<dbReference type="EMBL" id="JAAAMV010000027">
    <property type="protein sequence ID" value="NBD27464.1"/>
    <property type="molecule type" value="Genomic_DNA"/>
</dbReference>
<evidence type="ECO:0000313" key="1">
    <source>
        <dbReference type="EMBL" id="NBD27464.1"/>
    </source>
</evidence>
<accession>A0ABW9XYY4</accession>
<dbReference type="RefSeq" id="WP_161746482.1">
    <property type="nucleotide sequence ID" value="NZ_JAAAMV010000027.1"/>
</dbReference>
<organism evidence="1 2">
    <name type="scientific">Paenibacillus glycinis</name>
    <dbReference type="NCBI Taxonomy" id="2697035"/>
    <lineage>
        <taxon>Bacteria</taxon>
        <taxon>Bacillati</taxon>
        <taxon>Bacillota</taxon>
        <taxon>Bacilli</taxon>
        <taxon>Bacillales</taxon>
        <taxon>Paenibacillaceae</taxon>
        <taxon>Paenibacillus</taxon>
    </lineage>
</organism>
<proteinExistence type="predicted"/>
<reference evidence="1 2" key="1">
    <citation type="submission" date="2020-01" db="EMBL/GenBank/DDBJ databases">
        <title>Paenibacillus soybeanensis sp. nov. isolated from the nodules of soybean (Glycine max(L.) Merr).</title>
        <authorList>
            <person name="Wang H."/>
        </authorList>
    </citation>
    <scope>NUCLEOTIDE SEQUENCE [LARGE SCALE GENOMIC DNA]</scope>
    <source>
        <strain evidence="1 2">T1</strain>
    </source>
</reference>
<evidence type="ECO:0000313" key="2">
    <source>
        <dbReference type="Proteomes" id="UP000665561"/>
    </source>
</evidence>
<sequence length="45" mass="4649">MIVSVLLRYLAGVSGANAIPHSVQGITRKPMGQVHASLGAFGRST</sequence>
<name>A0ABW9XYY4_9BACL</name>
<dbReference type="Proteomes" id="UP000665561">
    <property type="component" value="Unassembled WGS sequence"/>
</dbReference>
<protein>
    <submittedName>
        <fullName evidence="1">Uncharacterized protein</fullName>
    </submittedName>
</protein>
<gene>
    <name evidence="1" type="ORF">GT019_26630</name>
</gene>
<keyword evidence="2" id="KW-1185">Reference proteome</keyword>
<comment type="caution">
    <text evidence="1">The sequence shown here is derived from an EMBL/GenBank/DDBJ whole genome shotgun (WGS) entry which is preliminary data.</text>
</comment>